<name>A0AAI8VLY6_9PEZI</name>
<keyword evidence="4 9" id="KW-0521">NADP</keyword>
<keyword evidence="3 9" id="KW-0028">Amino-acid biosynthesis</keyword>
<keyword evidence="6 9" id="KW-0057">Aromatic amino acid biosynthesis</keyword>
<evidence type="ECO:0000256" key="5">
    <source>
        <dbReference type="ARBA" id="ARBA00023002"/>
    </source>
</evidence>
<keyword evidence="2 9" id="KW-0827">Tyrosine biosynthesis</keyword>
<dbReference type="InterPro" id="IPR003099">
    <property type="entry name" value="Prephen_DH"/>
</dbReference>
<proteinExistence type="inferred from homology"/>
<dbReference type="InterPro" id="IPR046825">
    <property type="entry name" value="PDH_C"/>
</dbReference>
<comment type="similarity">
    <text evidence="1 9">Belongs to the prephenate/arogenate dehydrogenase family.</text>
</comment>
<dbReference type="Pfam" id="PF03807">
    <property type="entry name" value="F420_oxidored"/>
    <property type="match status" value="1"/>
</dbReference>
<feature type="domain" description="Prephenate/arogenate dehydrogenase" evidence="10">
    <location>
        <begin position="16"/>
        <end position="297"/>
    </location>
</feature>
<dbReference type="GO" id="GO:0006571">
    <property type="term" value="P:tyrosine biosynthetic process"/>
    <property type="evidence" value="ECO:0007669"/>
    <property type="project" value="UniProtKB-UniRule"/>
</dbReference>
<evidence type="ECO:0000256" key="7">
    <source>
        <dbReference type="ARBA" id="ARBA00051295"/>
    </source>
</evidence>
<comment type="catalytic activity">
    <reaction evidence="7 9">
        <text>prephenate + NADP(+) = 3-(4-hydroxyphenyl)pyruvate + CO2 + NADPH</text>
        <dbReference type="Rhea" id="RHEA:21640"/>
        <dbReference type="ChEBI" id="CHEBI:16526"/>
        <dbReference type="ChEBI" id="CHEBI:29934"/>
        <dbReference type="ChEBI" id="CHEBI:36242"/>
        <dbReference type="ChEBI" id="CHEBI:57783"/>
        <dbReference type="ChEBI" id="CHEBI:58349"/>
        <dbReference type="EC" id="1.3.1.13"/>
    </reaction>
</comment>
<dbReference type="SUPFAM" id="SSF51735">
    <property type="entry name" value="NAD(P)-binding Rossmann-fold domains"/>
    <property type="match status" value="1"/>
</dbReference>
<protein>
    <recommendedName>
        <fullName evidence="9">Prephenate dehydrogenase [NADP(+)]</fullName>
        <shortName evidence="9">PRDH</shortName>
        <ecNumber evidence="9">1.3.1.13</ecNumber>
    </recommendedName>
</protein>
<dbReference type="Proteomes" id="UP001295740">
    <property type="component" value="Unassembled WGS sequence"/>
</dbReference>
<dbReference type="GO" id="GO:0008977">
    <property type="term" value="F:prephenate dehydrogenase (NAD+) activity"/>
    <property type="evidence" value="ECO:0007669"/>
    <property type="project" value="InterPro"/>
</dbReference>
<dbReference type="InterPro" id="IPR036291">
    <property type="entry name" value="NAD(P)-bd_dom_sf"/>
</dbReference>
<dbReference type="SUPFAM" id="SSF48179">
    <property type="entry name" value="6-phosphogluconate dehydrogenase C-terminal domain-like"/>
    <property type="match status" value="2"/>
</dbReference>
<dbReference type="Gene3D" id="3.40.50.720">
    <property type="entry name" value="NAD(P)-binding Rossmann-like Domain"/>
    <property type="match status" value="1"/>
</dbReference>
<dbReference type="Gene3D" id="1.10.3660.10">
    <property type="entry name" value="6-phosphogluconate dehydrogenase C-terminal like domain"/>
    <property type="match status" value="2"/>
</dbReference>
<evidence type="ECO:0000256" key="1">
    <source>
        <dbReference type="ARBA" id="ARBA00007964"/>
    </source>
</evidence>
<dbReference type="AlphaFoldDB" id="A0AAI8VLY6"/>
<dbReference type="EC" id="1.3.1.13" evidence="9"/>
<dbReference type="FunFam" id="1.10.3660.10:FF:000004">
    <property type="entry name" value="Prephenate dehydrogenase [NADP(+)]"/>
    <property type="match status" value="1"/>
</dbReference>
<dbReference type="PANTHER" id="PTHR21363">
    <property type="entry name" value="PREPHENATE DEHYDROGENASE"/>
    <property type="match status" value="1"/>
</dbReference>
<evidence type="ECO:0000256" key="8">
    <source>
        <dbReference type="ARBA" id="ARBA00060605"/>
    </source>
</evidence>
<sequence>MATSTIPSVSPGMESFIVGIIGMGDMGKMYARRLSDAGWKIMACDRDEQYEDLRNEFSSRTNIQILRNGHLVSRASDYIIYSVEAAAIDRVVAQYGPSTKQNAIVGGQTSCKDPEIKAFEDHLPPDVDIVSCHSLHGPKVDTKDQPLVLIKHRASDESFRKVETVLRCLQSKHVYLSAHEHDRITADTQAVTHAAFLSMGKAWHSMRQFPWEGARYVGGIENVKINLTLRIYSQKWHVYAGLAILNPEARKQIDQYAKSVTELYKLMLGGHHAELRERVLKAKEKVFGRNNAAGGPQWEDKPLLRDTVLDQFSLGRTEPGADPSTLLPNNHLSLLAMVDCWSALGIVPYDHMICSTPLFRLWLGVTEHLFRDPARLEGALRVAVEDNTFRSDDLEFTFAARGWAECVGLGHFETWKERFVATQRFFEPRFAEAIEVGNAMVKAVLESTKA</sequence>
<dbReference type="PROSITE" id="PS51176">
    <property type="entry name" value="PDH_ADH"/>
    <property type="match status" value="1"/>
</dbReference>
<dbReference type="FunFam" id="3.40.50.720:FF:000339">
    <property type="entry name" value="Prephenate dehydrogenase [NADP(+)]"/>
    <property type="match status" value="1"/>
</dbReference>
<dbReference type="InterPro" id="IPR050812">
    <property type="entry name" value="Preph/Arog_dehydrog"/>
</dbReference>
<dbReference type="GO" id="GO:0004665">
    <property type="term" value="F:prephenate dehydrogenase (NADP+) activity"/>
    <property type="evidence" value="ECO:0007669"/>
    <property type="project" value="UniProtKB-UniRule"/>
</dbReference>
<evidence type="ECO:0000313" key="12">
    <source>
        <dbReference type="Proteomes" id="UP001295740"/>
    </source>
</evidence>
<evidence type="ECO:0000256" key="4">
    <source>
        <dbReference type="ARBA" id="ARBA00022857"/>
    </source>
</evidence>
<reference evidence="11" key="1">
    <citation type="submission" date="2023-10" db="EMBL/GenBank/DDBJ databases">
        <authorList>
            <person name="Hackl T."/>
        </authorList>
    </citation>
    <scope>NUCLEOTIDE SEQUENCE</scope>
</reference>
<gene>
    <name evidence="11" type="ORF">KHLLAP_LOCUS7228</name>
</gene>
<dbReference type="InterPro" id="IPR028939">
    <property type="entry name" value="P5C_Rdtase_cat_N"/>
</dbReference>
<comment type="pathway">
    <text evidence="8 9">Amino-acid biosynthesis; L-tyrosine biosynthesis; (4-hydroxyphenyl)pyruvate from prephenate (NADP(+) route): step 1/1.</text>
</comment>
<evidence type="ECO:0000259" key="10">
    <source>
        <dbReference type="PROSITE" id="PS51176"/>
    </source>
</evidence>
<evidence type="ECO:0000313" key="11">
    <source>
        <dbReference type="EMBL" id="CAJ2506760.1"/>
    </source>
</evidence>
<dbReference type="PANTHER" id="PTHR21363:SF0">
    <property type="entry name" value="PREPHENATE DEHYDROGENASE [NADP(+)]"/>
    <property type="match status" value="1"/>
</dbReference>
<dbReference type="EMBL" id="CAUWAG010000010">
    <property type="protein sequence ID" value="CAJ2506760.1"/>
    <property type="molecule type" value="Genomic_DNA"/>
</dbReference>
<evidence type="ECO:0000256" key="6">
    <source>
        <dbReference type="ARBA" id="ARBA00023141"/>
    </source>
</evidence>
<organism evidence="11 12">
    <name type="scientific">Anthostomella pinea</name>
    <dbReference type="NCBI Taxonomy" id="933095"/>
    <lineage>
        <taxon>Eukaryota</taxon>
        <taxon>Fungi</taxon>
        <taxon>Dikarya</taxon>
        <taxon>Ascomycota</taxon>
        <taxon>Pezizomycotina</taxon>
        <taxon>Sordariomycetes</taxon>
        <taxon>Xylariomycetidae</taxon>
        <taxon>Xylariales</taxon>
        <taxon>Xylariaceae</taxon>
        <taxon>Anthostomella</taxon>
    </lineage>
</organism>
<dbReference type="GO" id="GO:0070403">
    <property type="term" value="F:NAD+ binding"/>
    <property type="evidence" value="ECO:0007669"/>
    <property type="project" value="TreeGrafter"/>
</dbReference>
<dbReference type="Pfam" id="PF20463">
    <property type="entry name" value="PDH_C"/>
    <property type="match status" value="1"/>
</dbReference>
<evidence type="ECO:0000256" key="3">
    <source>
        <dbReference type="ARBA" id="ARBA00022605"/>
    </source>
</evidence>
<dbReference type="FunFam" id="1.10.3660.10:FF:000002">
    <property type="entry name" value="Prephenate dehydrogenase [NADP(+)]"/>
    <property type="match status" value="1"/>
</dbReference>
<accession>A0AAI8VLY6</accession>
<dbReference type="InterPro" id="IPR008927">
    <property type="entry name" value="6-PGluconate_DH-like_C_sf"/>
</dbReference>
<dbReference type="InterPro" id="IPR012385">
    <property type="entry name" value="Prephenate_DH_fun"/>
</dbReference>
<dbReference type="PIRSF" id="PIRSF036510">
    <property type="entry name" value="PDH_fung"/>
    <property type="match status" value="1"/>
</dbReference>
<comment type="caution">
    <text evidence="11">The sequence shown here is derived from an EMBL/GenBank/DDBJ whole genome shotgun (WGS) entry which is preliminary data.</text>
</comment>
<keyword evidence="5 9" id="KW-0560">Oxidoreductase</keyword>
<keyword evidence="12" id="KW-1185">Reference proteome</keyword>
<evidence type="ECO:0000256" key="2">
    <source>
        <dbReference type="ARBA" id="ARBA00022498"/>
    </source>
</evidence>
<evidence type="ECO:0000256" key="9">
    <source>
        <dbReference type="PIRNR" id="PIRNR036510"/>
    </source>
</evidence>